<gene>
    <name evidence="2" type="ORF">GRI36_09390</name>
</gene>
<feature type="transmembrane region" description="Helical" evidence="1">
    <location>
        <begin position="44"/>
        <end position="63"/>
    </location>
</feature>
<keyword evidence="1" id="KW-0472">Membrane</keyword>
<proteinExistence type="predicted"/>
<accession>A0A6I4SNZ9</accession>
<protein>
    <submittedName>
        <fullName evidence="2">DUF2177 family protein</fullName>
    </submittedName>
</protein>
<dbReference type="RefSeq" id="WP_160598225.1">
    <property type="nucleotide sequence ID" value="NZ_WTYS01000001.1"/>
</dbReference>
<feature type="transmembrane region" description="Helical" evidence="1">
    <location>
        <begin position="70"/>
        <end position="89"/>
    </location>
</feature>
<dbReference type="EMBL" id="WTYS01000001">
    <property type="protein sequence ID" value="MXO57098.1"/>
    <property type="molecule type" value="Genomic_DNA"/>
</dbReference>
<sequence length="131" mass="14108">MKWIIAYVGAAISFGALDAIWLRWAGPNFYRPAIGELMADSFRVGPAAIFYLLYIAGIVWFAIRPGLENGLPAAALNGALLGALCYATYDMTNQATLKVWPTYITIADICWGAFATSVAATVATFLVHKLG</sequence>
<keyword evidence="1" id="KW-1133">Transmembrane helix</keyword>
<evidence type="ECO:0000256" key="1">
    <source>
        <dbReference type="SAM" id="Phobius"/>
    </source>
</evidence>
<feature type="transmembrane region" description="Helical" evidence="1">
    <location>
        <begin position="101"/>
        <end position="127"/>
    </location>
</feature>
<dbReference type="Proteomes" id="UP000468943">
    <property type="component" value="Unassembled WGS sequence"/>
</dbReference>
<name>A0A6I4SNZ9_9SPHN</name>
<evidence type="ECO:0000313" key="2">
    <source>
        <dbReference type="EMBL" id="MXO57098.1"/>
    </source>
</evidence>
<evidence type="ECO:0000313" key="3">
    <source>
        <dbReference type="Proteomes" id="UP000468943"/>
    </source>
</evidence>
<dbReference type="OrthoDB" id="166547at2"/>
<feature type="transmembrane region" description="Helical" evidence="1">
    <location>
        <begin position="5"/>
        <end position="24"/>
    </location>
</feature>
<keyword evidence="1" id="KW-0812">Transmembrane</keyword>
<organism evidence="2 3">
    <name type="scientific">Pontixanthobacter gangjinensis</name>
    <dbReference type="NCBI Taxonomy" id="1028742"/>
    <lineage>
        <taxon>Bacteria</taxon>
        <taxon>Pseudomonadati</taxon>
        <taxon>Pseudomonadota</taxon>
        <taxon>Alphaproteobacteria</taxon>
        <taxon>Sphingomonadales</taxon>
        <taxon>Erythrobacteraceae</taxon>
        <taxon>Pontixanthobacter</taxon>
    </lineage>
</organism>
<dbReference type="InterPro" id="IPR018687">
    <property type="entry name" value="DUF2177_membr"/>
</dbReference>
<reference evidence="2 3" key="1">
    <citation type="submission" date="2019-12" db="EMBL/GenBank/DDBJ databases">
        <title>Genomic-based taxomic classification of the family Erythrobacteraceae.</title>
        <authorList>
            <person name="Xu L."/>
        </authorList>
    </citation>
    <scope>NUCLEOTIDE SEQUENCE [LARGE SCALE GENOMIC DNA]</scope>
    <source>
        <strain evidence="2 3">JCM 17802</strain>
    </source>
</reference>
<comment type="caution">
    <text evidence="2">The sequence shown here is derived from an EMBL/GenBank/DDBJ whole genome shotgun (WGS) entry which is preliminary data.</text>
</comment>
<dbReference type="AlphaFoldDB" id="A0A6I4SNZ9"/>
<dbReference type="Pfam" id="PF09945">
    <property type="entry name" value="DUF2177"/>
    <property type="match status" value="1"/>
</dbReference>
<keyword evidence="3" id="KW-1185">Reference proteome</keyword>